<dbReference type="CDD" id="cd01833">
    <property type="entry name" value="XynB_like"/>
    <property type="match status" value="1"/>
</dbReference>
<feature type="chain" id="PRO_5004518594" evidence="3">
    <location>
        <begin position="23"/>
        <end position="931"/>
    </location>
</feature>
<feature type="signal peptide" evidence="3">
    <location>
        <begin position="1"/>
        <end position="22"/>
    </location>
</feature>
<dbReference type="PANTHER" id="PTHR30383:SF5">
    <property type="entry name" value="SGNH HYDROLASE-TYPE ESTERASE DOMAIN-CONTAINING PROTEIN"/>
    <property type="match status" value="1"/>
</dbReference>
<dbReference type="STRING" id="1116229.S3CHG1"/>
<dbReference type="GeneID" id="19460245"/>
<dbReference type="InterPro" id="IPR028994">
    <property type="entry name" value="Integrin_alpha_N"/>
</dbReference>
<dbReference type="OMA" id="NICDIRT"/>
<gene>
    <name evidence="5" type="ORF">GLAREA_01187</name>
</gene>
<dbReference type="Proteomes" id="UP000016922">
    <property type="component" value="Unassembled WGS sequence"/>
</dbReference>
<dbReference type="Gene3D" id="3.40.390.10">
    <property type="entry name" value="Collagenase (Catalytic Domain)"/>
    <property type="match status" value="1"/>
</dbReference>
<evidence type="ECO:0000256" key="3">
    <source>
        <dbReference type="SAM" id="SignalP"/>
    </source>
</evidence>
<dbReference type="InterPro" id="IPR051532">
    <property type="entry name" value="Ester_Hydrolysis_Enzymes"/>
</dbReference>
<sequence length="931" mass="101446">MKVLLSLELAISAIIFFSIALASPHASNKIQKRAAITIHDRPAVPHNATLHQRNSFKSYGGCSKKYGGSTGENIIKSGYRDMLQMTGLVNPFLTNRFLGIPYQAAAGVMEKRFFGDVPKSNEKRDQIKTIFRNAANWYPWSWDYFDWRGDKIEVFCEQDQPNPYQNVRCGKQVDGGEKPIAAYALSLGGKAQIIFCAPFFSNVALNEKQSEIEKNPDLKKKLPWFRTRAHVVFHEMTHLHIMGYTDVIDMNQNPYDQTGRRVYGAELVEAFAKRFPQYTHKNADTYAWYATAMWFRQFWGDPDPTPRRPVPIGGEPDPLPQPEEFTDDFYNDGRTPTDGETSNPNPTLHSYQEISDDEAIAFSAGDYTPFGFLGGKKLRILPLGDSITYGFKSSDGNGYRQALKTILEGTGNTVEMIGTVQAGTMANNNNEGHNAATIDQVATYTGAYGQRPNVILLHVGTNDLNLHLDPSSAPQRLDSLVEKLISACPDATIIVARIIPSTDSGLASLISEYNKAITERMRDRALRREQNVIIVDMPSGVRVQDMADGLHPSDAGYDKMAVKWAIALTAANSMGWVQDPVAPTEVSVPSAPSCEREVWWMPQGEIASGGGLGANTWLSSSCTLNAQTQLCNCQKQEVPLTQELFQSTKKCDIEMVKSPTATAVHFADLNGDGRVEYLHVDSIGAVTAFLNLGSPNQGGEAGKVTWLPQGTIATGVGGTRGSVQFADINGDGRAEYLWVHEDGSVDCWLNLGGPDNGPNAGKVGWLPQGTIATGIGKDGAGVRFADINGDGRAEYLYVYEDGSVEAYLNAGGPDNGPNAAKVIWLPQGKIATGVGMGRENVIFADVNGDKRADYLAVSRTDGSVKLWRNGGPLDKGSNDAKVVWIERGTIATGVGTNGKGVQFADLNGDRRAEYMDVAYDTSAVNAWLNGC</sequence>
<keyword evidence="1 3" id="KW-0732">Signal</keyword>
<dbReference type="GO" id="GO:0008237">
    <property type="term" value="F:metallopeptidase activity"/>
    <property type="evidence" value="ECO:0007669"/>
    <property type="project" value="InterPro"/>
</dbReference>
<dbReference type="AlphaFoldDB" id="S3CHG1"/>
<dbReference type="InterPro" id="IPR036514">
    <property type="entry name" value="SGNH_hydro_sf"/>
</dbReference>
<dbReference type="InterPro" id="IPR013830">
    <property type="entry name" value="SGNH_hydro"/>
</dbReference>
<feature type="domain" description="SGNH hydrolase-type esterase" evidence="4">
    <location>
        <begin position="383"/>
        <end position="558"/>
    </location>
</feature>
<dbReference type="SUPFAM" id="SSF55486">
    <property type="entry name" value="Metalloproteases ('zincins'), catalytic domain"/>
    <property type="match status" value="1"/>
</dbReference>
<dbReference type="Pfam" id="PF13517">
    <property type="entry name" value="FG-GAP_3"/>
    <property type="match status" value="2"/>
</dbReference>
<dbReference type="HOGENOM" id="CLU_014085_0_0_1"/>
<keyword evidence="6" id="KW-1185">Reference proteome</keyword>
<dbReference type="PANTHER" id="PTHR30383">
    <property type="entry name" value="THIOESTERASE 1/PROTEASE 1/LYSOPHOSPHOLIPASE L1"/>
    <property type="match status" value="1"/>
</dbReference>
<organism evidence="5 6">
    <name type="scientific">Glarea lozoyensis (strain ATCC 20868 / MF5171)</name>
    <dbReference type="NCBI Taxonomy" id="1116229"/>
    <lineage>
        <taxon>Eukaryota</taxon>
        <taxon>Fungi</taxon>
        <taxon>Dikarya</taxon>
        <taxon>Ascomycota</taxon>
        <taxon>Pezizomycotina</taxon>
        <taxon>Leotiomycetes</taxon>
        <taxon>Helotiales</taxon>
        <taxon>Helotiaceae</taxon>
        <taxon>Glarea</taxon>
    </lineage>
</organism>
<name>S3CHG1_GLAL2</name>
<evidence type="ECO:0000313" key="6">
    <source>
        <dbReference type="Proteomes" id="UP000016922"/>
    </source>
</evidence>
<dbReference type="InterPro" id="IPR024079">
    <property type="entry name" value="MetalloPept_cat_dom_sf"/>
</dbReference>
<evidence type="ECO:0000256" key="1">
    <source>
        <dbReference type="ARBA" id="ARBA00022729"/>
    </source>
</evidence>
<dbReference type="SUPFAM" id="SSF52266">
    <property type="entry name" value="SGNH hydrolase"/>
    <property type="match status" value="1"/>
</dbReference>
<feature type="compositionally biased region" description="Polar residues" evidence="2">
    <location>
        <begin position="338"/>
        <end position="348"/>
    </location>
</feature>
<keyword evidence="5" id="KW-0378">Hydrolase</keyword>
<evidence type="ECO:0000313" key="5">
    <source>
        <dbReference type="EMBL" id="EPE25275.1"/>
    </source>
</evidence>
<dbReference type="Gene3D" id="3.40.50.1110">
    <property type="entry name" value="SGNH hydrolase"/>
    <property type="match status" value="1"/>
</dbReference>
<dbReference type="Pfam" id="PF13472">
    <property type="entry name" value="Lipase_GDSL_2"/>
    <property type="match status" value="1"/>
</dbReference>
<protein>
    <submittedName>
        <fullName evidence="5">SGNH hydrolase</fullName>
    </submittedName>
</protein>
<dbReference type="eggNOG" id="ENOG502SIJX">
    <property type="taxonomic scope" value="Eukaryota"/>
</dbReference>
<dbReference type="RefSeq" id="XP_008086594.1">
    <property type="nucleotide sequence ID" value="XM_008088403.1"/>
</dbReference>
<feature type="region of interest" description="Disordered" evidence="2">
    <location>
        <begin position="305"/>
        <end position="348"/>
    </location>
</feature>
<dbReference type="InterPro" id="IPR013517">
    <property type="entry name" value="FG-GAP"/>
</dbReference>
<dbReference type="EMBL" id="KE145371">
    <property type="protein sequence ID" value="EPE25275.1"/>
    <property type="molecule type" value="Genomic_DNA"/>
</dbReference>
<dbReference type="GO" id="GO:0004622">
    <property type="term" value="F:phosphatidylcholine lysophospholipase activity"/>
    <property type="evidence" value="ECO:0007669"/>
    <property type="project" value="TreeGrafter"/>
</dbReference>
<accession>S3CHG1</accession>
<reference evidence="5 6" key="1">
    <citation type="journal article" date="2013" name="BMC Genomics">
        <title>Genomics-driven discovery of the pneumocandin biosynthetic gene cluster in the fungus Glarea lozoyensis.</title>
        <authorList>
            <person name="Chen L."/>
            <person name="Yue Q."/>
            <person name="Zhang X."/>
            <person name="Xiang M."/>
            <person name="Wang C."/>
            <person name="Li S."/>
            <person name="Che Y."/>
            <person name="Ortiz-Lopez F.J."/>
            <person name="Bills G.F."/>
            <person name="Liu X."/>
            <person name="An Z."/>
        </authorList>
    </citation>
    <scope>NUCLEOTIDE SEQUENCE [LARGE SCALE GENOMIC DNA]</scope>
    <source>
        <strain evidence="6">ATCC 20868 / MF5171</strain>
    </source>
</reference>
<dbReference type="OrthoDB" id="3915838at2759"/>
<evidence type="ECO:0000256" key="2">
    <source>
        <dbReference type="SAM" id="MobiDB-lite"/>
    </source>
</evidence>
<dbReference type="KEGG" id="glz:GLAREA_01187"/>
<dbReference type="SUPFAM" id="SSF69318">
    <property type="entry name" value="Integrin alpha N-terminal domain"/>
    <property type="match status" value="1"/>
</dbReference>
<evidence type="ECO:0000259" key="4">
    <source>
        <dbReference type="Pfam" id="PF13472"/>
    </source>
</evidence>
<dbReference type="Gene3D" id="2.130.10.130">
    <property type="entry name" value="Integrin alpha, N-terminal"/>
    <property type="match status" value="1"/>
</dbReference>
<proteinExistence type="predicted"/>